<dbReference type="GO" id="GO:0006511">
    <property type="term" value="P:ubiquitin-dependent protein catabolic process"/>
    <property type="evidence" value="ECO:0007669"/>
    <property type="project" value="TreeGrafter"/>
</dbReference>
<feature type="domain" description="RCHY1 zinc-ribbon" evidence="2">
    <location>
        <begin position="344"/>
        <end position="389"/>
    </location>
</feature>
<evidence type="ECO:0000259" key="2">
    <source>
        <dbReference type="Pfam" id="PF14599"/>
    </source>
</evidence>
<gene>
    <name evidence="3" type="ORF">B7463_g10292</name>
</gene>
<feature type="compositionally biased region" description="Acidic residues" evidence="1">
    <location>
        <begin position="511"/>
        <end position="538"/>
    </location>
</feature>
<feature type="region of interest" description="Disordered" evidence="1">
    <location>
        <begin position="19"/>
        <end position="48"/>
    </location>
</feature>
<feature type="compositionally biased region" description="Polar residues" evidence="1">
    <location>
        <begin position="438"/>
        <end position="450"/>
    </location>
</feature>
<evidence type="ECO:0000313" key="3">
    <source>
        <dbReference type="EMBL" id="RFU26044.1"/>
    </source>
</evidence>
<accession>A0A3E2GY21</accession>
<dbReference type="AlphaFoldDB" id="A0A3E2GY21"/>
<feature type="region of interest" description="Disordered" evidence="1">
    <location>
        <begin position="152"/>
        <end position="201"/>
    </location>
</feature>
<dbReference type="GO" id="GO:0061630">
    <property type="term" value="F:ubiquitin protein ligase activity"/>
    <property type="evidence" value="ECO:0007669"/>
    <property type="project" value="TreeGrafter"/>
</dbReference>
<dbReference type="GO" id="GO:0005634">
    <property type="term" value="C:nucleus"/>
    <property type="evidence" value="ECO:0007669"/>
    <property type="project" value="TreeGrafter"/>
</dbReference>
<dbReference type="STRING" id="5539.A0A3E2GY21"/>
<keyword evidence="4" id="KW-1185">Reference proteome</keyword>
<dbReference type="OMA" id="METQFRN"/>
<dbReference type="EMBL" id="NCSJ02000289">
    <property type="protein sequence ID" value="RFU26044.1"/>
    <property type="molecule type" value="Genomic_DNA"/>
</dbReference>
<feature type="non-terminal residue" evidence="3">
    <location>
        <position position="1"/>
    </location>
</feature>
<feature type="compositionally biased region" description="Acidic residues" evidence="1">
    <location>
        <begin position="481"/>
        <end position="492"/>
    </location>
</feature>
<dbReference type="PANTHER" id="PTHR21319">
    <property type="entry name" value="RING FINGER AND CHY ZINC FINGER DOMAIN-CONTAINING PROTEIN 1"/>
    <property type="match status" value="1"/>
</dbReference>
<feature type="compositionally biased region" description="Polar residues" evidence="1">
    <location>
        <begin position="77"/>
        <end position="86"/>
    </location>
</feature>
<dbReference type="Gene3D" id="2.20.28.10">
    <property type="match status" value="1"/>
</dbReference>
<reference evidence="3 4" key="1">
    <citation type="submission" date="2018-05" db="EMBL/GenBank/DDBJ databases">
        <title>Draft genome sequence of Scytalidium lignicola DSM 105466, a ubiquitous saprotrophic fungus.</title>
        <authorList>
            <person name="Buettner E."/>
            <person name="Gebauer A.M."/>
            <person name="Hofrichter M."/>
            <person name="Liers C."/>
            <person name="Kellner H."/>
        </authorList>
    </citation>
    <scope>NUCLEOTIDE SEQUENCE [LARGE SCALE GENOMIC DNA]</scope>
    <source>
        <strain evidence="3 4">DSM 105466</strain>
    </source>
</reference>
<evidence type="ECO:0000256" key="1">
    <source>
        <dbReference type="SAM" id="MobiDB-lite"/>
    </source>
</evidence>
<name>A0A3E2GY21_SCYLI</name>
<feature type="compositionally biased region" description="Polar residues" evidence="1">
    <location>
        <begin position="152"/>
        <end position="162"/>
    </location>
</feature>
<dbReference type="OrthoDB" id="411372at2759"/>
<proteinExistence type="predicted"/>
<sequence>MSNIISDFLINPVLQQARRFSRSSTPSDPIEPLRNGANHRTATSSGLEDAIEDTYLEIDEVGYVPNAPRNEARHPNLSGNPQTSPLLNGEHLENVLAGSETEEGATHSTALGHPHMLPIRLASIRQIDSQAHDVLNNTSHDIPDRVLAESSMNTSLSRNQNAPDAGTGYTANISQESTQDSSRSGESTSQKNSSLPEDDGMGHLRKQIIQIQDMDVGAEAKARMVHQLLMQGYIQARTVVNSKTELKPHSTTSIISQERPTTPGSLSSFSFWQHSLSPDAVSPNSQHTFHLSPDDLKRTYAPAGPAEVEELGDDGAERTKEIPVLGCQHYKRNTNLKIDLRYRAIEAQPMPPQFQDTKAMVSCNDCYAKSAVKYHWLGLKCAICDSYNTVQLSILSDPEETRVMESVEAENATDADHRVTESSTSGRLRPEPGRSRRYSSQTLPSLTSGPTALPYPTPLRLGRSVSPTLGPSFLDDSMAIETDDSADEDELDFWGRDTSRSPTFVDHTGESDEGEDDDDESLADDCDEEDADEEEDQFELIGHR</sequence>
<comment type="caution">
    <text evidence="3">The sequence shown here is derived from an EMBL/GenBank/DDBJ whole genome shotgun (WGS) entry which is preliminary data.</text>
</comment>
<feature type="non-terminal residue" evidence="3">
    <location>
        <position position="544"/>
    </location>
</feature>
<feature type="region of interest" description="Disordered" evidence="1">
    <location>
        <begin position="66"/>
        <end position="88"/>
    </location>
</feature>
<protein>
    <recommendedName>
        <fullName evidence="2">RCHY1 zinc-ribbon domain-containing protein</fullName>
    </recommendedName>
</protein>
<dbReference type="InterPro" id="IPR039512">
    <property type="entry name" value="RCHY1_zinc-ribbon"/>
</dbReference>
<dbReference type="GO" id="GO:0016567">
    <property type="term" value="P:protein ubiquitination"/>
    <property type="evidence" value="ECO:0007669"/>
    <property type="project" value="TreeGrafter"/>
</dbReference>
<dbReference type="Pfam" id="PF14599">
    <property type="entry name" value="zinc_ribbon_6"/>
    <property type="match status" value="1"/>
</dbReference>
<dbReference type="Proteomes" id="UP000258309">
    <property type="component" value="Unassembled WGS sequence"/>
</dbReference>
<feature type="region of interest" description="Disordered" evidence="1">
    <location>
        <begin position="406"/>
        <end position="544"/>
    </location>
</feature>
<feature type="compositionally biased region" description="Polar residues" evidence="1">
    <location>
        <begin position="169"/>
        <end position="195"/>
    </location>
</feature>
<organism evidence="3 4">
    <name type="scientific">Scytalidium lignicola</name>
    <name type="common">Hyphomycete</name>
    <dbReference type="NCBI Taxonomy" id="5539"/>
    <lineage>
        <taxon>Eukaryota</taxon>
        <taxon>Fungi</taxon>
        <taxon>Dikarya</taxon>
        <taxon>Ascomycota</taxon>
        <taxon>Pezizomycotina</taxon>
        <taxon>Leotiomycetes</taxon>
        <taxon>Leotiomycetes incertae sedis</taxon>
        <taxon>Scytalidium</taxon>
    </lineage>
</organism>
<dbReference type="PANTHER" id="PTHR21319:SF0">
    <property type="entry name" value="AND RING FINGER DOMAIN PROTEIN, PUTATIVE (AFU_ORTHOLOGUE AFUA_1G08900)-RELATED"/>
    <property type="match status" value="1"/>
</dbReference>
<evidence type="ECO:0000313" key="4">
    <source>
        <dbReference type="Proteomes" id="UP000258309"/>
    </source>
</evidence>